<dbReference type="EMBL" id="CP054491">
    <property type="protein sequence ID" value="QKQ26931.1"/>
    <property type="molecule type" value="Genomic_DNA"/>
</dbReference>
<evidence type="ECO:0000313" key="2">
    <source>
        <dbReference type="Proteomes" id="UP000509658"/>
    </source>
</evidence>
<keyword evidence="2" id="KW-1185">Reference proteome</keyword>
<protein>
    <recommendedName>
        <fullName evidence="3">FeoB-associated Cys-rich membrane protein</fullName>
    </recommendedName>
</protein>
<dbReference type="KEGG" id="rev:HUE57_12050"/>
<evidence type="ECO:0000313" key="1">
    <source>
        <dbReference type="EMBL" id="QKQ26931.1"/>
    </source>
</evidence>
<sequence length="53" mass="5631">MMGYLISLLGLTALCAFWVVFQLWLKKQEPNHAGFKAGCGACKSGSCGTDSCS</sequence>
<dbReference type="Proteomes" id="UP000509658">
    <property type="component" value="Chromosome"/>
</dbReference>
<reference evidence="1 2" key="1">
    <citation type="submission" date="2020-05" db="EMBL/GenBank/DDBJ databases">
        <title>Horizontal transmission and recombination maintain forever young bacterial symbiont genomes.</title>
        <authorList>
            <person name="Russell S.L."/>
            <person name="Pepper-Tunick E."/>
            <person name="Svedberg J."/>
            <person name="Byrne A."/>
            <person name="Ruelas Castillo J."/>
            <person name="Vollmers C."/>
            <person name="Beinart R.A."/>
            <person name="Corbett-Detig R."/>
        </authorList>
    </citation>
    <scope>NUCLEOTIDE SEQUENCE [LARGE SCALE GENOMIC DNA]</scope>
    <source>
        <strain evidence="1">Santa_Monica_outfall</strain>
    </source>
</reference>
<organism evidence="1 2">
    <name type="scientific">Candidatus Reidiella endopervernicosa</name>
    <dbReference type="NCBI Taxonomy" id="2738883"/>
    <lineage>
        <taxon>Bacteria</taxon>
        <taxon>Pseudomonadati</taxon>
        <taxon>Pseudomonadota</taxon>
        <taxon>Gammaproteobacteria</taxon>
        <taxon>Candidatus Reidiella</taxon>
    </lineage>
</organism>
<dbReference type="RefSeq" id="WP_174673272.1">
    <property type="nucleotide sequence ID" value="NZ_CP054491.1"/>
</dbReference>
<evidence type="ECO:0008006" key="3">
    <source>
        <dbReference type="Google" id="ProtNLM"/>
    </source>
</evidence>
<dbReference type="AlphaFoldDB" id="A0A6N0HXA6"/>
<name>A0A6N0HXA6_9GAMM</name>
<gene>
    <name evidence="1" type="ORF">HUE57_12050</name>
</gene>
<proteinExistence type="predicted"/>
<accession>A0A6N0HXA6</accession>